<dbReference type="STRING" id="270351.Maq22A_c13955"/>
<dbReference type="OrthoDB" id="9802947at2"/>
<dbReference type="PANTHER" id="PTHR11699">
    <property type="entry name" value="ALDEHYDE DEHYDROGENASE-RELATED"/>
    <property type="match status" value="1"/>
</dbReference>
<feature type="active site" evidence="3">
    <location>
        <position position="247"/>
    </location>
</feature>
<evidence type="ECO:0000256" key="3">
    <source>
        <dbReference type="PROSITE-ProRule" id="PRU10007"/>
    </source>
</evidence>
<feature type="domain" description="Aldehyde dehydrogenase" evidence="5">
    <location>
        <begin position="18"/>
        <end position="473"/>
    </location>
</feature>
<evidence type="ECO:0000259" key="5">
    <source>
        <dbReference type="Pfam" id="PF00171"/>
    </source>
</evidence>
<dbReference type="InterPro" id="IPR016162">
    <property type="entry name" value="Ald_DH_N"/>
</dbReference>
<dbReference type="EMBL" id="AP014704">
    <property type="protein sequence ID" value="BAQ45986.1"/>
    <property type="molecule type" value="Genomic_DNA"/>
</dbReference>
<dbReference type="PROSITE" id="PS00687">
    <property type="entry name" value="ALDEHYDE_DEHYDR_GLU"/>
    <property type="match status" value="1"/>
</dbReference>
<accession>A0A0C6F085</accession>
<keyword evidence="2 4" id="KW-0560">Oxidoreductase</keyword>
<evidence type="ECO:0000313" key="6">
    <source>
        <dbReference type="EMBL" id="BAQ45986.1"/>
    </source>
</evidence>
<dbReference type="Gene3D" id="3.40.309.10">
    <property type="entry name" value="Aldehyde Dehydrogenase, Chain A, domain 2"/>
    <property type="match status" value="1"/>
</dbReference>
<organism evidence="6 7">
    <name type="scientific">Methylobacterium aquaticum</name>
    <dbReference type="NCBI Taxonomy" id="270351"/>
    <lineage>
        <taxon>Bacteria</taxon>
        <taxon>Pseudomonadati</taxon>
        <taxon>Pseudomonadota</taxon>
        <taxon>Alphaproteobacteria</taxon>
        <taxon>Hyphomicrobiales</taxon>
        <taxon>Methylobacteriaceae</taxon>
        <taxon>Methylobacterium</taxon>
    </lineage>
</organism>
<dbReference type="InterPro" id="IPR016163">
    <property type="entry name" value="Ald_DH_C"/>
</dbReference>
<dbReference type="Gene3D" id="3.40.605.10">
    <property type="entry name" value="Aldehyde Dehydrogenase, Chain A, domain 1"/>
    <property type="match status" value="1"/>
</dbReference>
<name>A0A0C6F085_9HYPH</name>
<dbReference type="AlphaFoldDB" id="A0A0C6F085"/>
<dbReference type="KEGG" id="maqu:Maq22A_c13955"/>
<dbReference type="GO" id="GO:0016620">
    <property type="term" value="F:oxidoreductase activity, acting on the aldehyde or oxo group of donors, NAD or NADP as acceptor"/>
    <property type="evidence" value="ECO:0007669"/>
    <property type="project" value="InterPro"/>
</dbReference>
<dbReference type="Pfam" id="PF00171">
    <property type="entry name" value="Aldedh"/>
    <property type="match status" value="1"/>
</dbReference>
<evidence type="ECO:0000313" key="7">
    <source>
        <dbReference type="Proteomes" id="UP000061432"/>
    </source>
</evidence>
<reference evidence="6 7" key="1">
    <citation type="journal article" date="2015" name="Genome Announc.">
        <title>Complete Genome Sequence of Methylobacterium aquaticum Strain 22A, Isolated from Racomitrium japonicum Moss.</title>
        <authorList>
            <person name="Tani A."/>
            <person name="Ogura Y."/>
            <person name="Hayashi T."/>
            <person name="Kimbara K."/>
        </authorList>
    </citation>
    <scope>NUCLEOTIDE SEQUENCE [LARGE SCALE GENOMIC DNA]</scope>
    <source>
        <strain evidence="6 7">MA-22A</strain>
    </source>
</reference>
<dbReference type="InterPro" id="IPR015590">
    <property type="entry name" value="Aldehyde_DH_dom"/>
</dbReference>
<dbReference type="PATRIC" id="fig|270351.10.peg.2682"/>
<dbReference type="RefSeq" id="WP_060847217.1">
    <property type="nucleotide sequence ID" value="NZ_AP014704.1"/>
</dbReference>
<protein>
    <submittedName>
        <fullName evidence="6">Aldehyde dehydrogenase</fullName>
    </submittedName>
</protein>
<dbReference type="InterPro" id="IPR029510">
    <property type="entry name" value="Ald_DH_CS_GLU"/>
</dbReference>
<evidence type="ECO:0000256" key="4">
    <source>
        <dbReference type="RuleBase" id="RU003345"/>
    </source>
</evidence>
<sequence length="485" mass="50695">MDAVARHWIDGEAYGRPEADSLDPASGERVGYLAQGGAREAEAAVAAARRAFDRGIWASSPRLRQTVLLHWAAALETGKEPLAELLTRDNGKPLAQARGELAGAISEILYYAGLARHIPGHVLEPEPGVLSTMQREPAGVAGIIVPWNAPAVLLVRSLAPALAAGCTTVVKPAAQTAVFNAALMAPLFTAPGLPPGVVNVVVETGHAGAQHLSVSHDVDVLSFTGSTATGKAIMRAAADSMKKLSLELGGKSACLVFPDAEIGDVARKLAAAATVISGQQCTAARRVLVHRAGLPAMRDALTAALADLRVGPGLEAGTQMGPLIDRASRDAVAARMEAACAAADRVLLRATIPDGARARGAFLTPALVAHDDPHADFVQEEIFGPFVVLEAFDTEAEAVARANDTVFGLSASVWTRDGARALRVARALRNGTVWINDHNKLFAEAETGGYRQSGLGRLHGYDAVHDFTELKHIYQAPGLVEGTVP</sequence>
<evidence type="ECO:0000256" key="2">
    <source>
        <dbReference type="ARBA" id="ARBA00023002"/>
    </source>
</evidence>
<evidence type="ECO:0000256" key="1">
    <source>
        <dbReference type="ARBA" id="ARBA00009986"/>
    </source>
</evidence>
<comment type="similarity">
    <text evidence="1 4">Belongs to the aldehyde dehydrogenase family.</text>
</comment>
<reference evidence="7" key="2">
    <citation type="submission" date="2015-01" db="EMBL/GenBank/DDBJ databases">
        <title>Complete genome sequence of Methylobacterium aquaticum strain 22A.</title>
        <authorList>
            <person name="Tani A."/>
            <person name="Ogura Y."/>
            <person name="Hayashi T."/>
        </authorList>
    </citation>
    <scope>NUCLEOTIDE SEQUENCE [LARGE SCALE GENOMIC DNA]</scope>
    <source>
        <strain evidence="7">MA-22A</strain>
    </source>
</reference>
<dbReference type="SUPFAM" id="SSF53720">
    <property type="entry name" value="ALDH-like"/>
    <property type="match status" value="1"/>
</dbReference>
<gene>
    <name evidence="6" type="primary">putA</name>
    <name evidence="6" type="ORF">Maq22A_c13955</name>
</gene>
<proteinExistence type="inferred from homology"/>
<dbReference type="Proteomes" id="UP000061432">
    <property type="component" value="Chromosome"/>
</dbReference>
<dbReference type="InterPro" id="IPR016161">
    <property type="entry name" value="Ald_DH/histidinol_DH"/>
</dbReference>
<dbReference type="FunFam" id="3.40.605.10:FF:000007">
    <property type="entry name" value="NAD/NADP-dependent betaine aldehyde dehydrogenase"/>
    <property type="match status" value="1"/>
</dbReference>